<dbReference type="PROSITE" id="PS50292">
    <property type="entry name" value="PEROXIDASE_3"/>
    <property type="match status" value="1"/>
</dbReference>
<dbReference type="Gene3D" id="2.60.40.2700">
    <property type="match status" value="1"/>
</dbReference>
<dbReference type="PANTHER" id="PTHR11475">
    <property type="entry name" value="OXIDASE/PEROXIDASE"/>
    <property type="match status" value="1"/>
</dbReference>
<dbReference type="Pfam" id="PF00353">
    <property type="entry name" value="HemolysinCabind"/>
    <property type="match status" value="3"/>
</dbReference>
<evidence type="ECO:0000313" key="6">
    <source>
        <dbReference type="EMBL" id="PMR78364.1"/>
    </source>
</evidence>
<dbReference type="InterPro" id="IPR019791">
    <property type="entry name" value="Haem_peroxidase_animal"/>
</dbReference>
<accession>A0A2N7UD31</accession>
<gene>
    <name evidence="6" type="ORF">C1H70_16540</name>
</gene>
<feature type="compositionally biased region" description="Basic and acidic residues" evidence="5">
    <location>
        <begin position="799"/>
        <end position="816"/>
    </location>
</feature>
<dbReference type="GO" id="GO:0006979">
    <property type="term" value="P:response to oxidative stress"/>
    <property type="evidence" value="ECO:0007669"/>
    <property type="project" value="InterPro"/>
</dbReference>
<dbReference type="GO" id="GO:0005576">
    <property type="term" value="C:extracellular region"/>
    <property type="evidence" value="ECO:0007669"/>
    <property type="project" value="UniProtKB-SubCell"/>
</dbReference>
<feature type="non-terminal residue" evidence="6">
    <location>
        <position position="1399"/>
    </location>
</feature>
<organism evidence="6 7">
    <name type="scientific">Halomonas urumqiensis</name>
    <dbReference type="NCBI Taxonomy" id="1684789"/>
    <lineage>
        <taxon>Bacteria</taxon>
        <taxon>Pseudomonadati</taxon>
        <taxon>Pseudomonadota</taxon>
        <taxon>Gammaproteobacteria</taxon>
        <taxon>Oceanospirillales</taxon>
        <taxon>Halomonadaceae</taxon>
        <taxon>Halomonas</taxon>
    </lineage>
</organism>
<dbReference type="SUPFAM" id="SSF51120">
    <property type="entry name" value="beta-Roll"/>
    <property type="match status" value="1"/>
</dbReference>
<evidence type="ECO:0000256" key="1">
    <source>
        <dbReference type="ARBA" id="ARBA00004613"/>
    </source>
</evidence>
<dbReference type="EMBL" id="PNRG01000033">
    <property type="protein sequence ID" value="PMR78364.1"/>
    <property type="molecule type" value="Genomic_DNA"/>
</dbReference>
<evidence type="ECO:0000313" key="7">
    <source>
        <dbReference type="Proteomes" id="UP000235547"/>
    </source>
</evidence>
<evidence type="ECO:0000256" key="2">
    <source>
        <dbReference type="ARBA" id="ARBA00022525"/>
    </source>
</evidence>
<protein>
    <submittedName>
        <fullName evidence="6">Heme peroxidase</fullName>
    </submittedName>
</protein>
<evidence type="ECO:0000256" key="5">
    <source>
        <dbReference type="SAM" id="MobiDB-lite"/>
    </source>
</evidence>
<dbReference type="InterPro" id="IPR010255">
    <property type="entry name" value="Haem_peroxidase_sf"/>
</dbReference>
<keyword evidence="6" id="KW-0575">Peroxidase</keyword>
<dbReference type="GO" id="GO:0005509">
    <property type="term" value="F:calcium ion binding"/>
    <property type="evidence" value="ECO:0007669"/>
    <property type="project" value="InterPro"/>
</dbReference>
<keyword evidence="4" id="KW-0325">Glycoprotein</keyword>
<evidence type="ECO:0000256" key="3">
    <source>
        <dbReference type="ARBA" id="ARBA00022837"/>
    </source>
</evidence>
<keyword evidence="3" id="KW-0106">Calcium</keyword>
<dbReference type="SUPFAM" id="SSF48113">
    <property type="entry name" value="Heme-dependent peroxidases"/>
    <property type="match status" value="1"/>
</dbReference>
<feature type="region of interest" description="Disordered" evidence="5">
    <location>
        <begin position="799"/>
        <end position="824"/>
    </location>
</feature>
<keyword evidence="7" id="KW-1185">Reference proteome</keyword>
<keyword evidence="6" id="KW-0560">Oxidoreductase</keyword>
<dbReference type="InterPro" id="IPR018511">
    <property type="entry name" value="Hemolysin-typ_Ca-bd_CS"/>
</dbReference>
<dbReference type="InterPro" id="IPR001343">
    <property type="entry name" value="Hemolysn_Ca-bd"/>
</dbReference>
<dbReference type="InterPro" id="IPR011049">
    <property type="entry name" value="Serralysin-like_metalloprot_C"/>
</dbReference>
<dbReference type="CDD" id="cd09821">
    <property type="entry name" value="An_peroxidase_bacterial_2"/>
    <property type="match status" value="1"/>
</dbReference>
<dbReference type="GO" id="GO:0020037">
    <property type="term" value="F:heme binding"/>
    <property type="evidence" value="ECO:0007669"/>
    <property type="project" value="InterPro"/>
</dbReference>
<sequence length="1399" mass="150567">MVTLTTGDLDFILTQIQLSEAHANGADLSDLISNPLLPWGIRTVDGSYNNFLDGKEHFGSADQLMPRLLVPEFRDGEAIPVGAPGGEPGTPTSYSQTNGFVYDSQPRTISNLIVDQSGANPAAQAAAQDTEEFGSAWLGAVDPVTGLPVLDAGSDWFIAAQAPDEGISAPFNPWMTFFGQFFDHGLDLINKGGNGTIVMPLQPDDPLYVEGSNTNFLMLTRATNDPGPDGILGTADDIREQSNKTTPFVDQNQTYTSHASHQVFLREYEIRDGVPVATGHLLDGANGGLANWGEVKAQASAMLGIELSDMDALNVPLLLTDQYGKFIPGANGLPQLVTSVDVNGVVTGVEEGNLTTPTSTAGAERTGHAFLDDIAHTAVPNEEGTHDAALLAEHFITGDGRGNENIALTSVHHVFHSEHNRMVEHVKDLVLATGDTDYIAQWQIEPGVWNGEYLFQAARFVTEMQYQHLVFEEFARTIQPAVDVFVFSHNVEIDAAIFAEFAHVVYRFGHSMLTEDVARENKDGTDNSTTLLNAFLNPELFDAGYANADAAAGALVRGLTREPGNEIDEFVTSTLRNSLLGLPLDLAAINIARGRDTGVPSLNNAREQFYSQTGDTQLKPYTSWKDFAENIKNPASLINFIAAYGTHDTVVNAVGTADKRAAAWELVMGAPMDPADAPNPLAADRIEFLTSTGAWANTETGLNLVDFWIGGLAEQNMPFGGMLGSTFSFVFELQLEQLQVGDRFYYLSRTQGMNLLTELENNSFTKLIMANTDLGDNDSTHLPGNIFAAVNYILELDETRQKDYNPDDPTSRDPVRESGGNLNDQVINGGLVPLVERGDNFLKFNSDVHAVLGARGHGEAVTLIGGRGDDTLWGSEHNDRLEGGWGNDIIHGGDGDDIITDMGSDAEGRIHGDGGNDVIVAGSGFSLIFGGPDKDFIMGGRDENDIFGGTGDDFIHAGIGPGFAMGNEGNDWMEGGDSFTTLAGDNSELFFNSSIIGHDVLIGGGNDTDFDAESGDDIMVQGMGINRNEGMFGFDWVSFKNTPENSQKGHFVDLSLEERQVSGVYVDMRTPVFTTDFDDILRDRFDQVEALSGSHYDDILIGDDRGTGDDIEDELQIGETHALTREGVERIDNLDELLGIWNDTSLTNPGDIIFDRGNLILGGAGSDVMTGLAGDDIIDGDAWLNVKIGVDFGNNGTFDEFHERMETLRERMVSGEINPGELHIVREILWDNDADSVDTAVFTGARDEYDITQNADGSWLVAHDGGNGVDGTDLVRNVEVLQFSDQSVLIDESVNIAAVGAPLINDTTPTQGQTLTASQGNITDLNGTTGSTFSFQWQVGLGLTFANIAGATGATFTPTGDQVGQQLRVVITFNDDSGFLETLTSEATDIVGMLYLGTP</sequence>
<proteinExistence type="predicted"/>
<dbReference type="Gene3D" id="1.10.640.10">
    <property type="entry name" value="Haem peroxidase domain superfamily, animal type"/>
    <property type="match status" value="1"/>
</dbReference>
<reference evidence="6 7" key="1">
    <citation type="submission" date="2018-01" db="EMBL/GenBank/DDBJ databases">
        <title>Halomonas endophytica sp. nov., isolated from storage liquid in the stems of Populus euphratica.</title>
        <authorList>
            <person name="Chen C."/>
        </authorList>
    </citation>
    <scope>NUCLEOTIDE SEQUENCE [LARGE SCALE GENOMIC DNA]</scope>
    <source>
        <strain evidence="6 7">BZ-SZ-XJ27</strain>
    </source>
</reference>
<dbReference type="OrthoDB" id="5687728at2"/>
<dbReference type="Gene3D" id="2.150.10.10">
    <property type="entry name" value="Serralysin-like metalloprotease, C-terminal"/>
    <property type="match status" value="2"/>
</dbReference>
<keyword evidence="2" id="KW-0964">Secreted</keyword>
<dbReference type="GO" id="GO:0004601">
    <property type="term" value="F:peroxidase activity"/>
    <property type="evidence" value="ECO:0007669"/>
    <property type="project" value="UniProtKB-KW"/>
</dbReference>
<evidence type="ECO:0000256" key="4">
    <source>
        <dbReference type="ARBA" id="ARBA00023180"/>
    </source>
</evidence>
<name>A0A2N7UD31_9GAMM</name>
<dbReference type="PRINTS" id="PR00313">
    <property type="entry name" value="CABNDNGRPT"/>
</dbReference>
<dbReference type="InterPro" id="IPR037120">
    <property type="entry name" value="Haem_peroxidase_sf_animal"/>
</dbReference>
<dbReference type="PANTHER" id="PTHR11475:SF4">
    <property type="entry name" value="CHORION PEROXIDASE"/>
    <property type="match status" value="1"/>
</dbReference>
<dbReference type="RefSeq" id="WP_102589427.1">
    <property type="nucleotide sequence ID" value="NZ_PNRG01000033.1"/>
</dbReference>
<comment type="caution">
    <text evidence="6">The sequence shown here is derived from an EMBL/GenBank/DDBJ whole genome shotgun (WGS) entry which is preliminary data.</text>
</comment>
<comment type="subcellular location">
    <subcellularLocation>
        <location evidence="1">Secreted</location>
    </subcellularLocation>
</comment>
<dbReference type="Proteomes" id="UP000235547">
    <property type="component" value="Unassembled WGS sequence"/>
</dbReference>
<dbReference type="PROSITE" id="PS00330">
    <property type="entry name" value="HEMOLYSIN_CALCIUM"/>
    <property type="match status" value="1"/>
</dbReference>
<dbReference type="Pfam" id="PF03098">
    <property type="entry name" value="An_peroxidase"/>
    <property type="match status" value="2"/>
</dbReference>